<reference evidence="7 8" key="1">
    <citation type="submission" date="2013-11" db="EMBL/GenBank/DDBJ databases">
        <title>Metagenomic analysis of a methanogenic consortium involved in long chain n-alkane degradation.</title>
        <authorList>
            <person name="Davidova I.A."/>
            <person name="Callaghan A.V."/>
            <person name="Wawrik B."/>
            <person name="Pruitt S."/>
            <person name="Marks C."/>
            <person name="Duncan K.E."/>
            <person name="Suflita J.M."/>
        </authorList>
    </citation>
    <scope>NUCLEOTIDE SEQUENCE [LARGE SCALE GENOMIC DNA]</scope>
    <source>
        <strain evidence="7 8">SPR</strain>
    </source>
</reference>
<accession>A0A0D2HRD5</accession>
<dbReference type="InterPro" id="IPR016032">
    <property type="entry name" value="Sig_transdc_resp-reg_C-effctor"/>
</dbReference>
<evidence type="ECO:0000256" key="4">
    <source>
        <dbReference type="SAM" id="Coils"/>
    </source>
</evidence>
<evidence type="ECO:0000256" key="3">
    <source>
        <dbReference type="ARBA" id="ARBA00023163"/>
    </source>
</evidence>
<dbReference type="EMBL" id="AZAC01000018">
    <property type="protein sequence ID" value="KIX13123.1"/>
    <property type="molecule type" value="Genomic_DNA"/>
</dbReference>
<dbReference type="Gene3D" id="1.10.10.10">
    <property type="entry name" value="Winged helix-like DNA-binding domain superfamily/Winged helix DNA-binding domain"/>
    <property type="match status" value="1"/>
</dbReference>
<evidence type="ECO:0000256" key="2">
    <source>
        <dbReference type="ARBA" id="ARBA00023125"/>
    </source>
</evidence>
<evidence type="ECO:0000256" key="1">
    <source>
        <dbReference type="ARBA" id="ARBA00023015"/>
    </source>
</evidence>
<proteinExistence type="predicted"/>
<dbReference type="InterPro" id="IPR000792">
    <property type="entry name" value="Tscrpt_reg_LuxR_C"/>
</dbReference>
<feature type="domain" description="HTH luxR-type" evidence="5">
    <location>
        <begin position="100"/>
        <end position="165"/>
    </location>
</feature>
<feature type="domain" description="PAC" evidence="6">
    <location>
        <begin position="1"/>
        <end position="17"/>
    </location>
</feature>
<dbReference type="PRINTS" id="PR00038">
    <property type="entry name" value="HTHLUXR"/>
</dbReference>
<gene>
    <name evidence="7" type="ORF">X474_15595</name>
</gene>
<keyword evidence="8" id="KW-1185">Reference proteome</keyword>
<evidence type="ECO:0000313" key="8">
    <source>
        <dbReference type="Proteomes" id="UP000032233"/>
    </source>
</evidence>
<keyword evidence="2" id="KW-0238">DNA-binding</keyword>
<keyword evidence="1" id="KW-0805">Transcription regulation</keyword>
<dbReference type="GO" id="GO:0003677">
    <property type="term" value="F:DNA binding"/>
    <property type="evidence" value="ECO:0007669"/>
    <property type="project" value="UniProtKB-KW"/>
</dbReference>
<dbReference type="PANTHER" id="PTHR44688:SF16">
    <property type="entry name" value="DNA-BINDING TRANSCRIPTIONAL ACTIVATOR DEVR_DOSR"/>
    <property type="match status" value="1"/>
</dbReference>
<dbReference type="PROSITE" id="PS50113">
    <property type="entry name" value="PAC"/>
    <property type="match status" value="1"/>
</dbReference>
<dbReference type="STRING" id="1429043.X474_15595"/>
<dbReference type="PANTHER" id="PTHR44688">
    <property type="entry name" value="DNA-BINDING TRANSCRIPTIONAL ACTIVATOR DEVR_DOSR"/>
    <property type="match status" value="1"/>
</dbReference>
<dbReference type="InParanoid" id="A0A0D2HRD5"/>
<dbReference type="CDD" id="cd06170">
    <property type="entry name" value="LuxR_C_like"/>
    <property type="match status" value="1"/>
</dbReference>
<protein>
    <submittedName>
        <fullName evidence="7">LuxR family transcriptional regulator</fullName>
    </submittedName>
</protein>
<dbReference type="Pfam" id="PF00196">
    <property type="entry name" value="GerE"/>
    <property type="match status" value="1"/>
</dbReference>
<dbReference type="PROSITE" id="PS50043">
    <property type="entry name" value="HTH_LUXR_2"/>
    <property type="match status" value="1"/>
</dbReference>
<dbReference type="Proteomes" id="UP000032233">
    <property type="component" value="Unassembled WGS sequence"/>
</dbReference>
<dbReference type="GO" id="GO:0006355">
    <property type="term" value="P:regulation of DNA-templated transcription"/>
    <property type="evidence" value="ECO:0007669"/>
    <property type="project" value="InterPro"/>
</dbReference>
<name>A0A0D2HRD5_9BACT</name>
<evidence type="ECO:0000259" key="6">
    <source>
        <dbReference type="PROSITE" id="PS50113"/>
    </source>
</evidence>
<dbReference type="InterPro" id="IPR036388">
    <property type="entry name" value="WH-like_DNA-bd_sf"/>
</dbReference>
<dbReference type="InterPro" id="IPR000700">
    <property type="entry name" value="PAS-assoc_C"/>
</dbReference>
<evidence type="ECO:0000313" key="7">
    <source>
        <dbReference type="EMBL" id="KIX13123.1"/>
    </source>
</evidence>
<dbReference type="AlphaFoldDB" id="A0A0D2HRD5"/>
<organism evidence="7 8">
    <name type="scientific">Dethiosulfatarculus sandiegensis</name>
    <dbReference type="NCBI Taxonomy" id="1429043"/>
    <lineage>
        <taxon>Bacteria</taxon>
        <taxon>Pseudomonadati</taxon>
        <taxon>Thermodesulfobacteriota</taxon>
        <taxon>Desulfarculia</taxon>
        <taxon>Desulfarculales</taxon>
        <taxon>Desulfarculaceae</taxon>
        <taxon>Dethiosulfatarculus</taxon>
    </lineage>
</organism>
<dbReference type="SMART" id="SM00421">
    <property type="entry name" value="HTH_LUXR"/>
    <property type="match status" value="1"/>
</dbReference>
<keyword evidence="3" id="KW-0804">Transcription</keyword>
<dbReference type="SUPFAM" id="SSF46894">
    <property type="entry name" value="C-terminal effector domain of the bipartite response regulators"/>
    <property type="match status" value="1"/>
</dbReference>
<keyword evidence="4" id="KW-0175">Coiled coil</keyword>
<feature type="coiled-coil region" evidence="4">
    <location>
        <begin position="5"/>
        <end position="53"/>
    </location>
</feature>
<sequence length="166" mass="19422">MITDVTRLKQTEDALRRHKQELKGKTVNLEEVNAALRVLLKKREEDKREFEERIMANVRELVTPYIAKLKKTHLAERQRAYLEILENNLNDLTTPFVDSLSRSFQKLTPSEIRVAALVREGKSSKEIAEILFVSPRTVEFHRDQIRRKLGLSGRKVNLRSFLLSLR</sequence>
<comment type="caution">
    <text evidence="7">The sequence shown here is derived from an EMBL/GenBank/DDBJ whole genome shotgun (WGS) entry which is preliminary data.</text>
</comment>
<evidence type="ECO:0000259" key="5">
    <source>
        <dbReference type="PROSITE" id="PS50043"/>
    </source>
</evidence>